<accession>A0A0P1ETB5</accession>
<feature type="chain" id="PRO_5006061892" evidence="2">
    <location>
        <begin position="23"/>
        <end position="178"/>
    </location>
</feature>
<evidence type="ECO:0000313" key="4">
    <source>
        <dbReference type="Proteomes" id="UP000054823"/>
    </source>
</evidence>
<protein>
    <submittedName>
        <fullName evidence="3">Putative O-linked N-acetylglucosamine transferase, SPINDLY family</fullName>
    </submittedName>
</protein>
<evidence type="ECO:0000256" key="1">
    <source>
        <dbReference type="PROSITE-ProRule" id="PRU00339"/>
    </source>
</evidence>
<dbReference type="EMBL" id="CYPW01000029">
    <property type="protein sequence ID" value="CUH53815.1"/>
    <property type="molecule type" value="Genomic_DNA"/>
</dbReference>
<dbReference type="STRING" id="321267.SHM7688_03277"/>
<reference evidence="3 4" key="1">
    <citation type="submission" date="2015-09" db="EMBL/GenBank/DDBJ databases">
        <authorList>
            <consortium name="Swine Surveillance"/>
        </authorList>
    </citation>
    <scope>NUCLEOTIDE SEQUENCE [LARGE SCALE GENOMIC DNA]</scope>
    <source>
        <strain evidence="3 4">CECT 7688</strain>
    </source>
</reference>
<dbReference type="Gene3D" id="1.25.40.10">
    <property type="entry name" value="Tetratricopeptide repeat domain"/>
    <property type="match status" value="1"/>
</dbReference>
<feature type="repeat" description="TPR" evidence="1">
    <location>
        <begin position="92"/>
        <end position="125"/>
    </location>
</feature>
<keyword evidence="4" id="KW-1185">Reference proteome</keyword>
<feature type="signal peptide" evidence="2">
    <location>
        <begin position="1"/>
        <end position="22"/>
    </location>
</feature>
<dbReference type="RefSeq" id="WP_223229295.1">
    <property type="nucleotide sequence ID" value="NZ_CYPW01000029.1"/>
</dbReference>
<evidence type="ECO:0000256" key="2">
    <source>
        <dbReference type="SAM" id="SignalP"/>
    </source>
</evidence>
<proteinExistence type="predicted"/>
<keyword evidence="1" id="KW-0802">TPR repeat</keyword>
<name>A0A0P1ETB5_9RHOB</name>
<dbReference type="PROSITE" id="PS50005">
    <property type="entry name" value="TPR"/>
    <property type="match status" value="1"/>
</dbReference>
<dbReference type="Proteomes" id="UP000054823">
    <property type="component" value="Unassembled WGS sequence"/>
</dbReference>
<dbReference type="AlphaFoldDB" id="A0A0P1ETB5"/>
<gene>
    <name evidence="3" type="ORF">SHM7688_03277</name>
</gene>
<dbReference type="InterPro" id="IPR019734">
    <property type="entry name" value="TPR_rpt"/>
</dbReference>
<dbReference type="GO" id="GO:0016740">
    <property type="term" value="F:transferase activity"/>
    <property type="evidence" value="ECO:0007669"/>
    <property type="project" value="UniProtKB-KW"/>
</dbReference>
<dbReference type="Pfam" id="PF14559">
    <property type="entry name" value="TPR_19"/>
    <property type="match status" value="1"/>
</dbReference>
<dbReference type="InterPro" id="IPR011990">
    <property type="entry name" value="TPR-like_helical_dom_sf"/>
</dbReference>
<evidence type="ECO:0000313" key="3">
    <source>
        <dbReference type="EMBL" id="CUH53815.1"/>
    </source>
</evidence>
<keyword evidence="3" id="KW-0808">Transferase</keyword>
<organism evidence="3 4">
    <name type="scientific">Shimia marina</name>
    <dbReference type="NCBI Taxonomy" id="321267"/>
    <lineage>
        <taxon>Bacteria</taxon>
        <taxon>Pseudomonadati</taxon>
        <taxon>Pseudomonadota</taxon>
        <taxon>Alphaproteobacteria</taxon>
        <taxon>Rhodobacterales</taxon>
        <taxon>Roseobacteraceae</taxon>
    </lineage>
</organism>
<sequence>MTLMKSALAVCLAATIAGPALSAGGGGETPKPKTVVCTDGKVFSESKGKCVVQQDSALTDEDYFKTLRSLAYAGENEAAQELLQLLNDPNSDLALTYWGFTHRRLGDVETGMAYYNKALQQNPDNILARSYMGQAFVEAGRLDLARTQLHEIRTRGGENTWAEASLSEAIKTGTTFNY</sequence>
<keyword evidence="2" id="KW-0732">Signal</keyword>
<dbReference type="SUPFAM" id="SSF48452">
    <property type="entry name" value="TPR-like"/>
    <property type="match status" value="1"/>
</dbReference>